<sequence length="67" mass="6956">MWAKVRRAEALEEGTMGGVAIVKKHGEPWIRVSPRGKQGECLINGPVSHSVVTECAVIRGGCGAGAG</sequence>
<protein>
    <submittedName>
        <fullName evidence="1">Uncharacterized protein</fullName>
    </submittedName>
</protein>
<organism evidence="1 2">
    <name type="scientific">Streptomyces stelliscabiei</name>
    <dbReference type="NCBI Taxonomy" id="146820"/>
    <lineage>
        <taxon>Bacteria</taxon>
        <taxon>Bacillati</taxon>
        <taxon>Actinomycetota</taxon>
        <taxon>Actinomycetes</taxon>
        <taxon>Kitasatosporales</taxon>
        <taxon>Streptomycetaceae</taxon>
        <taxon>Streptomyces</taxon>
    </lineage>
</organism>
<gene>
    <name evidence="1" type="ORF">H4687_008962</name>
</gene>
<comment type="caution">
    <text evidence="1">The sequence shown here is derived from an EMBL/GenBank/DDBJ whole genome shotgun (WGS) entry which is preliminary data.</text>
</comment>
<proteinExistence type="predicted"/>
<accession>A0A8I0PB33</accession>
<reference evidence="1 2" key="1">
    <citation type="submission" date="2020-10" db="EMBL/GenBank/DDBJ databases">
        <title>Sequencing the genomes of 1000 actinobacteria strains.</title>
        <authorList>
            <person name="Klenk H.-P."/>
        </authorList>
    </citation>
    <scope>NUCLEOTIDE SEQUENCE [LARGE SCALE GENOMIC DNA]</scope>
    <source>
        <strain evidence="1 2">DSM 41803</strain>
    </source>
</reference>
<dbReference type="Proteomes" id="UP000629287">
    <property type="component" value="Unassembled WGS sequence"/>
</dbReference>
<evidence type="ECO:0000313" key="1">
    <source>
        <dbReference type="EMBL" id="MBE1602833.1"/>
    </source>
</evidence>
<evidence type="ECO:0000313" key="2">
    <source>
        <dbReference type="Proteomes" id="UP000629287"/>
    </source>
</evidence>
<dbReference type="EMBL" id="JADBGF010000001">
    <property type="protein sequence ID" value="MBE1602833.1"/>
    <property type="molecule type" value="Genomic_DNA"/>
</dbReference>
<dbReference type="AlphaFoldDB" id="A0A8I0PB33"/>
<name>A0A8I0PB33_9ACTN</name>
<keyword evidence="2" id="KW-1185">Reference proteome</keyword>